<dbReference type="SMART" id="SM00448">
    <property type="entry name" value="REC"/>
    <property type="match status" value="1"/>
</dbReference>
<dbReference type="SMART" id="SM00086">
    <property type="entry name" value="PAC"/>
    <property type="match status" value="4"/>
</dbReference>
<dbReference type="InterPro" id="IPR036097">
    <property type="entry name" value="HisK_dim/P_sf"/>
</dbReference>
<dbReference type="SUPFAM" id="SSF52172">
    <property type="entry name" value="CheY-like"/>
    <property type="match status" value="1"/>
</dbReference>
<dbReference type="Pfam" id="PF02518">
    <property type="entry name" value="HATPase_c"/>
    <property type="match status" value="1"/>
</dbReference>
<dbReference type="SMART" id="SM00387">
    <property type="entry name" value="HATPase_c"/>
    <property type="match status" value="1"/>
</dbReference>
<dbReference type="InterPro" id="IPR036890">
    <property type="entry name" value="HATPase_C_sf"/>
</dbReference>
<dbReference type="InterPro" id="IPR052162">
    <property type="entry name" value="Sensor_kinase/Photoreceptor"/>
</dbReference>
<dbReference type="SMART" id="SM00091">
    <property type="entry name" value="PAS"/>
    <property type="match status" value="4"/>
</dbReference>
<dbReference type="PRINTS" id="PR00344">
    <property type="entry name" value="BCTRLSENSOR"/>
</dbReference>
<dbReference type="NCBIfam" id="TIGR00229">
    <property type="entry name" value="sensory_box"/>
    <property type="match status" value="3"/>
</dbReference>
<evidence type="ECO:0000256" key="5">
    <source>
        <dbReference type="ARBA" id="ARBA00022777"/>
    </source>
</evidence>
<dbReference type="Gene3D" id="3.30.565.10">
    <property type="entry name" value="Histidine kinase-like ATPase, C-terminal domain"/>
    <property type="match status" value="1"/>
</dbReference>
<keyword evidence="3 6" id="KW-0597">Phosphoprotein</keyword>
<dbReference type="EMBL" id="CP044079">
    <property type="protein sequence ID" value="QEU06766.1"/>
    <property type="molecule type" value="Genomic_DNA"/>
</dbReference>
<dbReference type="PANTHER" id="PTHR43304:SF1">
    <property type="entry name" value="PAC DOMAIN-CONTAINING PROTEIN"/>
    <property type="match status" value="1"/>
</dbReference>
<dbReference type="SMART" id="SM00388">
    <property type="entry name" value="HisKA"/>
    <property type="match status" value="1"/>
</dbReference>
<reference evidence="12 13" key="1">
    <citation type="submission" date="2019-09" db="EMBL/GenBank/DDBJ databases">
        <title>FDA dAtabase for Regulatory Grade micrObial Sequences (FDA-ARGOS): Supporting development and validation of Infectious Disease Dx tests.</title>
        <authorList>
            <person name="Sciortino C."/>
            <person name="Tallon L."/>
            <person name="Sadzewicz L."/>
            <person name="Vavikolanu K."/>
            <person name="Mehta A."/>
            <person name="Aluvathingal J."/>
            <person name="Nadendla S."/>
            <person name="Nandy P."/>
            <person name="Geyer C."/>
            <person name="Yan Y."/>
            <person name="Sichtig H."/>
        </authorList>
    </citation>
    <scope>NUCLEOTIDE SEQUENCE [LARGE SCALE GENOMIC DNA]</scope>
    <source>
        <strain evidence="12 13">FDAARGOS_643</strain>
        <plasmid evidence="12 13">unnamed2</plasmid>
    </source>
</reference>
<keyword evidence="5" id="KW-0418">Kinase</keyword>
<accession>A0A5P2QMQ1</accession>
<feature type="domain" description="PAS" evidence="10">
    <location>
        <begin position="145"/>
        <end position="216"/>
    </location>
</feature>
<evidence type="ECO:0000259" key="8">
    <source>
        <dbReference type="PROSITE" id="PS50109"/>
    </source>
</evidence>
<evidence type="ECO:0000313" key="13">
    <source>
        <dbReference type="Proteomes" id="UP000324507"/>
    </source>
</evidence>
<feature type="domain" description="Histidine kinase" evidence="8">
    <location>
        <begin position="567"/>
        <end position="792"/>
    </location>
</feature>
<geneLocation type="plasmid" evidence="12">
    <name>unnamed2</name>
</geneLocation>
<dbReference type="InterPro" id="IPR000014">
    <property type="entry name" value="PAS"/>
</dbReference>
<dbReference type="InterPro" id="IPR035965">
    <property type="entry name" value="PAS-like_dom_sf"/>
</dbReference>
<dbReference type="InterPro" id="IPR013656">
    <property type="entry name" value="PAS_4"/>
</dbReference>
<evidence type="ECO:0000256" key="6">
    <source>
        <dbReference type="PROSITE-ProRule" id="PRU00169"/>
    </source>
</evidence>
<dbReference type="InterPro" id="IPR001610">
    <property type="entry name" value="PAC"/>
</dbReference>
<dbReference type="SUPFAM" id="SSF55785">
    <property type="entry name" value="PYP-like sensor domain (PAS domain)"/>
    <property type="match status" value="4"/>
</dbReference>
<dbReference type="AlphaFoldDB" id="A0A5P2QMQ1"/>
<dbReference type="Gene3D" id="2.10.70.100">
    <property type="match status" value="1"/>
</dbReference>
<name>A0A5P2QMQ1_9RHOB</name>
<dbReference type="PANTHER" id="PTHR43304">
    <property type="entry name" value="PHYTOCHROME-LIKE PROTEIN CPH1"/>
    <property type="match status" value="1"/>
</dbReference>
<evidence type="ECO:0000259" key="9">
    <source>
        <dbReference type="PROSITE" id="PS50110"/>
    </source>
</evidence>
<dbReference type="InterPro" id="IPR011006">
    <property type="entry name" value="CheY-like_superfamily"/>
</dbReference>
<dbReference type="SUPFAM" id="SSF47384">
    <property type="entry name" value="Homodimeric domain of signal transducing histidine kinase"/>
    <property type="match status" value="1"/>
</dbReference>
<keyword evidence="7" id="KW-0175">Coiled coil</keyword>
<dbReference type="PROSITE" id="PS50110">
    <property type="entry name" value="RESPONSE_REGULATORY"/>
    <property type="match status" value="1"/>
</dbReference>
<feature type="domain" description="PAS" evidence="10">
    <location>
        <begin position="399"/>
        <end position="471"/>
    </location>
</feature>
<evidence type="ECO:0000259" key="11">
    <source>
        <dbReference type="PROSITE" id="PS50113"/>
    </source>
</evidence>
<dbReference type="EC" id="2.7.13.3" evidence="2"/>
<dbReference type="Gene3D" id="3.40.50.2300">
    <property type="match status" value="1"/>
</dbReference>
<feature type="domain" description="Response regulatory" evidence="9">
    <location>
        <begin position="815"/>
        <end position="931"/>
    </location>
</feature>
<feature type="domain" description="PAC" evidence="11">
    <location>
        <begin position="219"/>
        <end position="271"/>
    </location>
</feature>
<evidence type="ECO:0000256" key="3">
    <source>
        <dbReference type="ARBA" id="ARBA00022553"/>
    </source>
</evidence>
<gene>
    <name evidence="12" type="ORF">FOB51_01465</name>
</gene>
<keyword evidence="4" id="KW-0808">Transferase</keyword>
<dbReference type="PROSITE" id="PS50112">
    <property type="entry name" value="PAS"/>
    <property type="match status" value="3"/>
</dbReference>
<evidence type="ECO:0000256" key="4">
    <source>
        <dbReference type="ARBA" id="ARBA00022679"/>
    </source>
</evidence>
<feature type="domain" description="PAC" evidence="11">
    <location>
        <begin position="476"/>
        <end position="529"/>
    </location>
</feature>
<dbReference type="SUPFAM" id="SSF55874">
    <property type="entry name" value="ATPase domain of HSP90 chaperone/DNA topoisomerase II/histidine kinase"/>
    <property type="match status" value="1"/>
</dbReference>
<dbReference type="Pfam" id="PF00072">
    <property type="entry name" value="Response_reg"/>
    <property type="match status" value="1"/>
</dbReference>
<dbReference type="InterPro" id="IPR001789">
    <property type="entry name" value="Sig_transdc_resp-reg_receiver"/>
</dbReference>
<dbReference type="PROSITE" id="PS50109">
    <property type="entry name" value="HIS_KIN"/>
    <property type="match status" value="1"/>
</dbReference>
<comment type="catalytic activity">
    <reaction evidence="1">
        <text>ATP + protein L-histidine = ADP + protein N-phospho-L-histidine.</text>
        <dbReference type="EC" id="2.7.13.3"/>
    </reaction>
</comment>
<dbReference type="InterPro" id="IPR003594">
    <property type="entry name" value="HATPase_dom"/>
</dbReference>
<feature type="modified residue" description="4-aspartylphosphate" evidence="6">
    <location>
        <position position="865"/>
    </location>
</feature>
<dbReference type="InterPro" id="IPR003661">
    <property type="entry name" value="HisK_dim/P_dom"/>
</dbReference>
<dbReference type="CDD" id="cd00130">
    <property type="entry name" value="PAS"/>
    <property type="match status" value="4"/>
</dbReference>
<proteinExistence type="predicted"/>
<protein>
    <recommendedName>
        <fullName evidence="2">histidine kinase</fullName>
        <ecNumber evidence="2">2.7.13.3</ecNumber>
    </recommendedName>
</protein>
<evidence type="ECO:0000256" key="2">
    <source>
        <dbReference type="ARBA" id="ARBA00012438"/>
    </source>
</evidence>
<evidence type="ECO:0000256" key="7">
    <source>
        <dbReference type="SAM" id="Coils"/>
    </source>
</evidence>
<feature type="domain" description="PAS" evidence="10">
    <location>
        <begin position="272"/>
        <end position="342"/>
    </location>
</feature>
<dbReference type="Proteomes" id="UP000324507">
    <property type="component" value="Plasmid unnamed2"/>
</dbReference>
<dbReference type="PROSITE" id="PS50113">
    <property type="entry name" value="PAC"/>
    <property type="match status" value="4"/>
</dbReference>
<dbReference type="InterPro" id="IPR004358">
    <property type="entry name" value="Sig_transdc_His_kin-like_C"/>
</dbReference>
<dbReference type="InterPro" id="IPR005467">
    <property type="entry name" value="His_kinase_dom"/>
</dbReference>
<dbReference type="Gene3D" id="3.30.450.20">
    <property type="entry name" value="PAS domain"/>
    <property type="match status" value="4"/>
</dbReference>
<dbReference type="InterPro" id="IPR013655">
    <property type="entry name" value="PAS_fold_3"/>
</dbReference>
<evidence type="ECO:0000259" key="10">
    <source>
        <dbReference type="PROSITE" id="PS50112"/>
    </source>
</evidence>
<evidence type="ECO:0000313" key="12">
    <source>
        <dbReference type="EMBL" id="QEU06766.1"/>
    </source>
</evidence>
<organism evidence="12 13">
    <name type="scientific">Paracoccus yeei</name>
    <dbReference type="NCBI Taxonomy" id="147645"/>
    <lineage>
        <taxon>Bacteria</taxon>
        <taxon>Pseudomonadati</taxon>
        <taxon>Pseudomonadota</taxon>
        <taxon>Alphaproteobacteria</taxon>
        <taxon>Rhodobacterales</taxon>
        <taxon>Paracoccaceae</taxon>
        <taxon>Paracoccus</taxon>
    </lineage>
</organism>
<dbReference type="InterPro" id="IPR000700">
    <property type="entry name" value="PAS-assoc_C"/>
</dbReference>
<dbReference type="Pfam" id="PF08448">
    <property type="entry name" value="PAS_4"/>
    <property type="match status" value="1"/>
</dbReference>
<dbReference type="Pfam" id="PF08447">
    <property type="entry name" value="PAS_3"/>
    <property type="match status" value="3"/>
</dbReference>
<feature type="domain" description="PAC" evidence="11">
    <location>
        <begin position="93"/>
        <end position="144"/>
    </location>
</feature>
<feature type="coiled-coil region" evidence="7">
    <location>
        <begin position="517"/>
        <end position="558"/>
    </location>
</feature>
<dbReference type="Gene3D" id="1.10.287.130">
    <property type="match status" value="1"/>
</dbReference>
<keyword evidence="12" id="KW-0614">Plasmid</keyword>
<dbReference type="GO" id="GO:0000155">
    <property type="term" value="F:phosphorelay sensor kinase activity"/>
    <property type="evidence" value="ECO:0007669"/>
    <property type="project" value="InterPro"/>
</dbReference>
<dbReference type="Pfam" id="PF00512">
    <property type="entry name" value="HisKA"/>
    <property type="match status" value="1"/>
</dbReference>
<feature type="domain" description="PAC" evidence="11">
    <location>
        <begin position="346"/>
        <end position="398"/>
    </location>
</feature>
<evidence type="ECO:0000256" key="1">
    <source>
        <dbReference type="ARBA" id="ARBA00000085"/>
    </source>
</evidence>
<sequence>MPHTLNATSLGTLTDGDRLRLALAAGAIIGTWFWDVTADRFTVDEQFAAAFGLDPALGRAGLSLAQVIATVHPDDKAGLATAIEQAIARGGPYAHQYRVRRLNGSYHWIEANGRVDRDAAGTITFPGVLLDVDERRALAAERDRAKRLLEAFIEAVPGVVYAKDRNGRMLVANRGTLELVGKPLAEILGRTDAEFLSDPAEAEAIMRLDAAVMASGQTLVAEEAVRRPDGTPAVWLSTKSAFRGEDGQVIGLIGSSVDITDRRCVEASLRETEERYRLAAQATNDAIWDWRLADGHVIWNNALEDRLGHALRETSAAWWIEHIHPDDRDRVDQSIHAVIDGSGTGWTEEYRFRRADGSYAAILDRGFVLRDDGGRATRMIGAMQDLTDRRAAEAAVRESEERARLAAEAASMGTWDLDLRSRDLRWDARTKALFGLALDARVTFEDSFLGGAHPEDRDRVRSAVEAAVTRHGTGTFAVEFRTAAGTDGAGRWVAARGRTLFSDDGEPLRFIGTMVDITELKTAEARLRELNETLESRVAQEIAEREQAEEALRQSQKMEALGQLTGGIAHDFNNLLQGITGSLSVIQRRIGQGRTDDLDRFIEGAAGAAARAAALTHRLLAFSRRQPLDPRPVRANALIASMEDLFRRTMGENVAVEFALAEDLWVTLCDPNQLENAVLNLAINARDAMPGGGRLRIETRNVDADDLDMPHDRSLRHSDYIRIAVSDTGIGMDAATMAKAFEPFFTTKPLGQGTGLGLSMIYGFARQSEGHARIESDPGAGTTVSMFLPRHRAALAEEGAQPAGAAPGTTTSGETVLVVEDETLVRNLVVGELADLGYRVLEAAESAEALAILRSGRRIDLMLTDIGLPGLNGRQLAAAARELRPALKVLLMTGYAQDASRASGFLDHGMELIGPPPLKWSAVMFRKRRIENGKQTTEAGRDCLEVAAG</sequence>